<reference evidence="2" key="1">
    <citation type="submission" date="2022-07" db="EMBL/GenBank/DDBJ databases">
        <title>Genome analysis of Parmales, a sister group of diatoms, reveals the evolutionary specialization of diatoms from phago-mixotrophs to photoautotrophs.</title>
        <authorList>
            <person name="Ban H."/>
            <person name="Sato S."/>
            <person name="Yoshikawa S."/>
            <person name="Kazumasa Y."/>
            <person name="Nakamura Y."/>
            <person name="Ichinomiya M."/>
            <person name="Saitoh K."/>
            <person name="Sato N."/>
            <person name="Blanc-Mathieu R."/>
            <person name="Endo H."/>
            <person name="Kuwata A."/>
            <person name="Ogata H."/>
        </authorList>
    </citation>
    <scope>NUCLEOTIDE SEQUENCE</scope>
</reference>
<dbReference type="PANTHER" id="PTHR28040">
    <property type="entry name" value="PYRIDOXAMINE 5'-PHOSPHATE OXIDASE YLR456W HOMOLOG-RELATED"/>
    <property type="match status" value="1"/>
</dbReference>
<evidence type="ECO:0000313" key="2">
    <source>
        <dbReference type="EMBL" id="GMH57575.1"/>
    </source>
</evidence>
<proteinExistence type="predicted"/>
<evidence type="ECO:0000313" key="3">
    <source>
        <dbReference type="Proteomes" id="UP001165082"/>
    </source>
</evidence>
<gene>
    <name evidence="2" type="ORF">TrRE_jg3395</name>
</gene>
<dbReference type="SUPFAM" id="SSF50475">
    <property type="entry name" value="FMN-binding split barrel"/>
    <property type="match status" value="1"/>
</dbReference>
<dbReference type="Gene3D" id="2.30.110.10">
    <property type="entry name" value="Electron Transport, Fmn-binding Protein, Chain A"/>
    <property type="match status" value="1"/>
</dbReference>
<dbReference type="InterPro" id="IPR011576">
    <property type="entry name" value="Pyridox_Oxase_N"/>
</dbReference>
<comment type="caution">
    <text evidence="2">The sequence shown here is derived from an EMBL/GenBank/DDBJ whole genome shotgun (WGS) entry which is preliminary data.</text>
</comment>
<name>A0A9W7DXB6_9STRA</name>
<dbReference type="Pfam" id="PF01243">
    <property type="entry name" value="PNPOx_N"/>
    <property type="match status" value="1"/>
</dbReference>
<evidence type="ECO:0000259" key="1">
    <source>
        <dbReference type="Pfam" id="PF01243"/>
    </source>
</evidence>
<accession>A0A9W7DXB6</accession>
<organism evidence="2 3">
    <name type="scientific">Triparma retinervis</name>
    <dbReference type="NCBI Taxonomy" id="2557542"/>
    <lineage>
        <taxon>Eukaryota</taxon>
        <taxon>Sar</taxon>
        <taxon>Stramenopiles</taxon>
        <taxon>Ochrophyta</taxon>
        <taxon>Bolidophyceae</taxon>
        <taxon>Parmales</taxon>
        <taxon>Triparmaceae</taxon>
        <taxon>Triparma</taxon>
    </lineage>
</organism>
<keyword evidence="3" id="KW-1185">Reference proteome</keyword>
<dbReference type="GO" id="GO:0005737">
    <property type="term" value="C:cytoplasm"/>
    <property type="evidence" value="ECO:0007669"/>
    <property type="project" value="TreeGrafter"/>
</dbReference>
<dbReference type="AlphaFoldDB" id="A0A9W7DXB6"/>
<dbReference type="InterPro" id="IPR052841">
    <property type="entry name" value="PMP_oxidase-like"/>
</dbReference>
<dbReference type="Proteomes" id="UP001165082">
    <property type="component" value="Unassembled WGS sequence"/>
</dbReference>
<feature type="domain" description="Pyridoxamine 5'-phosphate oxidase N-terminal" evidence="1">
    <location>
        <begin position="58"/>
        <end position="165"/>
    </location>
</feature>
<dbReference type="EMBL" id="BRXZ01003576">
    <property type="protein sequence ID" value="GMH57575.1"/>
    <property type="molecule type" value="Genomic_DNA"/>
</dbReference>
<dbReference type="GO" id="GO:0005634">
    <property type="term" value="C:nucleus"/>
    <property type="evidence" value="ECO:0007669"/>
    <property type="project" value="TreeGrafter"/>
</dbReference>
<sequence>MPLEGFKRHATTALFCLTVSVVLLTHQVRKKRSKSNSDLWGNTRTRTVKPPFPRSVVLLLETTKLAYLATATDENSLQPHLSLMNFTYYELGQQLIMTTRVDTKKADNLRRNGNVSVLIHDFPTLKTTSRSDTSDFGQTYSITLTGVATIIPNGTKESDMLRELHIQNNPTSATFIKGEGIGVVVIDVEEARICDVLDKVTTWKAGDSPESGEK</sequence>
<dbReference type="OrthoDB" id="5300823at2759"/>
<dbReference type="PANTHER" id="PTHR28040:SF1">
    <property type="entry name" value="PYRIDOXAMINE 5'-PHOSPHATE OXIDASE YLR456W HOMOLOG-RELATED"/>
    <property type="match status" value="1"/>
</dbReference>
<protein>
    <recommendedName>
        <fullName evidence="1">Pyridoxamine 5'-phosphate oxidase N-terminal domain-containing protein</fullName>
    </recommendedName>
</protein>
<dbReference type="InterPro" id="IPR012349">
    <property type="entry name" value="Split_barrel_FMN-bd"/>
</dbReference>